<dbReference type="SUPFAM" id="SSF55874">
    <property type="entry name" value="ATPase domain of HSP90 chaperone/DNA topoisomerase II/histidine kinase"/>
    <property type="match status" value="1"/>
</dbReference>
<dbReference type="OrthoDB" id="227596at2"/>
<evidence type="ECO:0008006" key="3">
    <source>
        <dbReference type="Google" id="ProtNLM"/>
    </source>
</evidence>
<dbReference type="EMBL" id="QURH01001052">
    <property type="protein sequence ID" value="RFU36395.1"/>
    <property type="molecule type" value="Genomic_DNA"/>
</dbReference>
<proteinExistence type="predicted"/>
<sequence>MKRRALGDVAVACGLAALPPLAGFQPLDGRAWAVSVAAALPLVVRRRWPVAVFAASDAEASARCRVAVRNRPRTLEIEVRDSGPARGGTSGGFGPVGMRERALAHEGEFDAGPTPDGGFEVRAVLRY</sequence>
<dbReference type="RefSeq" id="WP_117361915.1">
    <property type="nucleotide sequence ID" value="NZ_QURH01001052.1"/>
</dbReference>
<dbReference type="AlphaFoldDB" id="A0A372J8S0"/>
<protein>
    <recommendedName>
        <fullName evidence="3">Sensor histidine kinase</fullName>
    </recommendedName>
</protein>
<keyword evidence="2" id="KW-1185">Reference proteome</keyword>
<evidence type="ECO:0000313" key="1">
    <source>
        <dbReference type="EMBL" id="RFU36395.1"/>
    </source>
</evidence>
<dbReference type="CDD" id="cd16917">
    <property type="entry name" value="HATPase_UhpB-NarQ-NarX-like"/>
    <property type="match status" value="1"/>
</dbReference>
<reference evidence="1 2" key="1">
    <citation type="submission" date="2018-08" db="EMBL/GenBank/DDBJ databases">
        <title>Actinomadura jelena sp. nov., a novel Actinomycete isolated from soil in Chad.</title>
        <authorList>
            <person name="Shi L."/>
        </authorList>
    </citation>
    <scope>NUCLEOTIDE SEQUENCE [LARGE SCALE GENOMIC DNA]</scope>
    <source>
        <strain evidence="1 2">NEAU-G17</strain>
    </source>
</reference>
<evidence type="ECO:0000313" key="2">
    <source>
        <dbReference type="Proteomes" id="UP000261811"/>
    </source>
</evidence>
<dbReference type="Proteomes" id="UP000261811">
    <property type="component" value="Unassembled WGS sequence"/>
</dbReference>
<organism evidence="1 2">
    <name type="scientific">Actinomadura logoneensis</name>
    <dbReference type="NCBI Taxonomy" id="2293572"/>
    <lineage>
        <taxon>Bacteria</taxon>
        <taxon>Bacillati</taxon>
        <taxon>Actinomycetota</taxon>
        <taxon>Actinomycetes</taxon>
        <taxon>Streptosporangiales</taxon>
        <taxon>Thermomonosporaceae</taxon>
        <taxon>Actinomadura</taxon>
    </lineage>
</organism>
<name>A0A372J8S0_9ACTN</name>
<comment type="caution">
    <text evidence="1">The sequence shown here is derived from an EMBL/GenBank/DDBJ whole genome shotgun (WGS) entry which is preliminary data.</text>
</comment>
<accession>A0A372J8S0</accession>
<dbReference type="InterPro" id="IPR036890">
    <property type="entry name" value="HATPase_C_sf"/>
</dbReference>
<gene>
    <name evidence="1" type="ORF">DZF91_38270</name>
</gene>
<dbReference type="Gene3D" id="3.30.565.10">
    <property type="entry name" value="Histidine kinase-like ATPase, C-terminal domain"/>
    <property type="match status" value="1"/>
</dbReference>